<dbReference type="Proteomes" id="UP001239111">
    <property type="component" value="Chromosome 2"/>
</dbReference>
<comment type="caution">
    <text evidence="1">The sequence shown here is derived from an EMBL/GenBank/DDBJ whole genome shotgun (WGS) entry which is preliminary data.</text>
</comment>
<proteinExistence type="predicted"/>
<evidence type="ECO:0000313" key="1">
    <source>
        <dbReference type="EMBL" id="KAJ8678048.1"/>
    </source>
</evidence>
<organism evidence="1 2">
    <name type="scientific">Eretmocerus hayati</name>
    <dbReference type="NCBI Taxonomy" id="131215"/>
    <lineage>
        <taxon>Eukaryota</taxon>
        <taxon>Metazoa</taxon>
        <taxon>Ecdysozoa</taxon>
        <taxon>Arthropoda</taxon>
        <taxon>Hexapoda</taxon>
        <taxon>Insecta</taxon>
        <taxon>Pterygota</taxon>
        <taxon>Neoptera</taxon>
        <taxon>Endopterygota</taxon>
        <taxon>Hymenoptera</taxon>
        <taxon>Apocrita</taxon>
        <taxon>Proctotrupomorpha</taxon>
        <taxon>Chalcidoidea</taxon>
        <taxon>Aphelinidae</taxon>
        <taxon>Aphelininae</taxon>
        <taxon>Eretmocerus</taxon>
    </lineage>
</organism>
<gene>
    <name evidence="1" type="ORF">QAD02_013835</name>
</gene>
<sequence length="200" mass="22315">MEHLFFDSSLCGQKYILSSKYIPPQSEILEYQRHLEVVSSIVNEFGEHELVLLGDYDLPNVSWMTGGVLYVQLNGLLSTALRSAAVAVSSCFTFLDLTEIFPIHHSKNYSLDLLFVSRNCLSNGDVFDTLIATDQHHIPAMFSLTENSNHAPSPCSKFIDKEFLKADYSRISTVLDQVDWDLVVSGGNPEVAISSSYKLS</sequence>
<dbReference type="EMBL" id="CM056742">
    <property type="protein sequence ID" value="KAJ8678048.1"/>
    <property type="molecule type" value="Genomic_DNA"/>
</dbReference>
<protein>
    <submittedName>
        <fullName evidence="1">Uncharacterized protein</fullName>
    </submittedName>
</protein>
<accession>A0ACC2P4L9</accession>
<name>A0ACC2P4L9_9HYME</name>
<keyword evidence="2" id="KW-1185">Reference proteome</keyword>
<reference evidence="1" key="1">
    <citation type="submission" date="2023-04" db="EMBL/GenBank/DDBJ databases">
        <title>A chromosome-level genome assembly of the parasitoid wasp Eretmocerus hayati.</title>
        <authorList>
            <person name="Zhong Y."/>
            <person name="Liu S."/>
            <person name="Liu Y."/>
        </authorList>
    </citation>
    <scope>NUCLEOTIDE SEQUENCE</scope>
    <source>
        <strain evidence="1">ZJU_SS_LIU_2023</strain>
    </source>
</reference>
<evidence type="ECO:0000313" key="2">
    <source>
        <dbReference type="Proteomes" id="UP001239111"/>
    </source>
</evidence>